<dbReference type="InterPro" id="IPR018247">
    <property type="entry name" value="EF_Hand_1_Ca_BS"/>
</dbReference>
<reference evidence="7 8" key="2">
    <citation type="journal article" date="2009" name="PLoS ONE">
        <title>An integrated genetic and cytogenetic map of the cucumber genome.</title>
        <authorList>
            <person name="Ren Y."/>
            <person name="Zhang Z."/>
            <person name="Liu J."/>
            <person name="Staub J.E."/>
            <person name="Han Y."/>
            <person name="Cheng Z."/>
            <person name="Li X."/>
            <person name="Lu J."/>
            <person name="Miao H."/>
            <person name="Kang H."/>
            <person name="Xie B."/>
            <person name="Gu X."/>
            <person name="Wang X."/>
            <person name="Du Y."/>
            <person name="Jin W."/>
            <person name="Huang S."/>
        </authorList>
    </citation>
    <scope>NUCLEOTIDE SEQUENCE [LARGE SCALE GENOMIC DNA]</scope>
    <source>
        <strain evidence="8">cv. 9930</strain>
    </source>
</reference>
<keyword evidence="2" id="KW-0479">Metal-binding</keyword>
<evidence type="ECO:0000259" key="6">
    <source>
        <dbReference type="PROSITE" id="PS50222"/>
    </source>
</evidence>
<feature type="domain" description="EF-hand" evidence="6">
    <location>
        <begin position="152"/>
        <end position="187"/>
    </location>
</feature>
<reference evidence="7 8" key="4">
    <citation type="journal article" date="2011" name="BMC Genomics">
        <title>RNA-Seq improves annotation of protein-coding genes in the cucumber genome.</title>
        <authorList>
            <person name="Li Z."/>
            <person name="Zhang Z."/>
            <person name="Yan P."/>
            <person name="Huang S."/>
            <person name="Fei Z."/>
            <person name="Lin K."/>
        </authorList>
    </citation>
    <scope>NUCLEOTIDE SEQUENCE [LARGE SCALE GENOMIC DNA]</scope>
    <source>
        <strain evidence="8">cv. 9930</strain>
    </source>
</reference>
<dbReference type="CDD" id="cd00051">
    <property type="entry name" value="EFh"/>
    <property type="match status" value="2"/>
</dbReference>
<evidence type="ECO:0000256" key="1">
    <source>
        <dbReference type="ARBA" id="ARBA00003291"/>
    </source>
</evidence>
<dbReference type="SMART" id="SM00054">
    <property type="entry name" value="EFh"/>
    <property type="match status" value="4"/>
</dbReference>
<dbReference type="GO" id="GO:0005509">
    <property type="term" value="F:calcium ion binding"/>
    <property type="evidence" value="ECO:0000318"/>
    <property type="project" value="GO_Central"/>
</dbReference>
<proteinExistence type="predicted"/>
<dbReference type="GO" id="GO:0005737">
    <property type="term" value="C:cytoplasm"/>
    <property type="evidence" value="ECO:0007669"/>
    <property type="project" value="UniProtKB-ARBA"/>
</dbReference>
<sequence length="190" mass="21164">MSSLLKLFRSCSGKRPSKNTSFSIPIKERSNSSSPSSKHFRPNLEEIKWAFEKFDSNKDGKISFEEYKEAHRGLAGSKEITDAEAEKSFKLVDVDGDGFVDLKEFVELYTMSSGEVKVGDIESAFKVYDSNGDGKISAEEVMGIMKILGENTTLKACKQMVKGVDMDGDGFIDVQEFSKLMGKYSSKFQN</sequence>
<dbReference type="AlphaFoldDB" id="A0A0A0LMP3"/>
<dbReference type="KEGG" id="csv:101205694"/>
<evidence type="ECO:0000256" key="5">
    <source>
        <dbReference type="SAM" id="MobiDB-lite"/>
    </source>
</evidence>
<name>A0A0A0LMP3_CUCSA</name>
<dbReference type="STRING" id="3659.A0A0A0LMP3"/>
<reference evidence="7 8" key="3">
    <citation type="journal article" date="2010" name="BMC Genomics">
        <title>Transcriptome sequencing and comparative analysis of cucumber flowers with different sex types.</title>
        <authorList>
            <person name="Guo S."/>
            <person name="Zheng Y."/>
            <person name="Joung J.G."/>
            <person name="Liu S."/>
            <person name="Zhang Z."/>
            <person name="Crasta O.R."/>
            <person name="Sobral B.W."/>
            <person name="Xu Y."/>
            <person name="Huang S."/>
            <person name="Fei Z."/>
        </authorList>
    </citation>
    <scope>NUCLEOTIDE SEQUENCE [LARGE SCALE GENOMIC DNA]</scope>
    <source>
        <strain evidence="8">cv. 9930</strain>
    </source>
</reference>
<feature type="domain" description="EF-hand" evidence="6">
    <location>
        <begin position="116"/>
        <end position="151"/>
    </location>
</feature>
<keyword evidence="8" id="KW-1185">Reference proteome</keyword>
<dbReference type="InterPro" id="IPR011992">
    <property type="entry name" value="EF-hand-dom_pair"/>
</dbReference>
<feature type="domain" description="EF-hand" evidence="6">
    <location>
        <begin position="80"/>
        <end position="115"/>
    </location>
</feature>
<protein>
    <recommendedName>
        <fullName evidence="6">EF-hand domain-containing protein</fullName>
    </recommendedName>
</protein>
<dbReference type="PROSITE" id="PS00018">
    <property type="entry name" value="EF_HAND_1"/>
    <property type="match status" value="4"/>
</dbReference>
<accession>A0A0A0LMP3</accession>
<dbReference type="OMA" id="TRTMKVC"/>
<dbReference type="PANTHER" id="PTHR10891">
    <property type="entry name" value="EF-HAND CALCIUM-BINDING DOMAIN CONTAINING PROTEIN"/>
    <property type="match status" value="1"/>
</dbReference>
<dbReference type="EMBL" id="CM002923">
    <property type="protein sequence ID" value="KGN62012.1"/>
    <property type="molecule type" value="Genomic_DNA"/>
</dbReference>
<keyword evidence="4" id="KW-0106">Calcium</keyword>
<dbReference type="SUPFAM" id="SSF47473">
    <property type="entry name" value="EF-hand"/>
    <property type="match status" value="1"/>
</dbReference>
<dbReference type="eggNOG" id="KOG0027">
    <property type="taxonomic scope" value="Eukaryota"/>
</dbReference>
<evidence type="ECO:0000256" key="4">
    <source>
        <dbReference type="ARBA" id="ARBA00022837"/>
    </source>
</evidence>
<dbReference type="OrthoDB" id="26525at2759"/>
<dbReference type="SMR" id="A0A0A0LMP3"/>
<evidence type="ECO:0000256" key="2">
    <source>
        <dbReference type="ARBA" id="ARBA00022723"/>
    </source>
</evidence>
<dbReference type="Gramene" id="KGN62012">
    <property type="protein sequence ID" value="KGN62012"/>
    <property type="gene ID" value="Csa_2G286450"/>
</dbReference>
<dbReference type="InterPro" id="IPR002048">
    <property type="entry name" value="EF_hand_dom"/>
</dbReference>
<feature type="region of interest" description="Disordered" evidence="5">
    <location>
        <begin position="9"/>
        <end position="40"/>
    </location>
</feature>
<organism evidence="7 8">
    <name type="scientific">Cucumis sativus</name>
    <name type="common">Cucumber</name>
    <dbReference type="NCBI Taxonomy" id="3659"/>
    <lineage>
        <taxon>Eukaryota</taxon>
        <taxon>Viridiplantae</taxon>
        <taxon>Streptophyta</taxon>
        <taxon>Embryophyta</taxon>
        <taxon>Tracheophyta</taxon>
        <taxon>Spermatophyta</taxon>
        <taxon>Magnoliopsida</taxon>
        <taxon>eudicotyledons</taxon>
        <taxon>Gunneridae</taxon>
        <taxon>Pentapetalae</taxon>
        <taxon>rosids</taxon>
        <taxon>fabids</taxon>
        <taxon>Cucurbitales</taxon>
        <taxon>Cucurbitaceae</taxon>
        <taxon>Benincaseae</taxon>
        <taxon>Cucumis</taxon>
    </lineage>
</organism>
<dbReference type="Proteomes" id="UP000029981">
    <property type="component" value="Chromosome 2"/>
</dbReference>
<dbReference type="PROSITE" id="PS50222">
    <property type="entry name" value="EF_HAND_2"/>
    <property type="match status" value="4"/>
</dbReference>
<evidence type="ECO:0000313" key="8">
    <source>
        <dbReference type="Proteomes" id="UP000029981"/>
    </source>
</evidence>
<dbReference type="InterPro" id="IPR039647">
    <property type="entry name" value="EF_hand_pair_protein_CML-like"/>
</dbReference>
<comment type="function">
    <text evidence="1">Potential calcium sensor.</text>
</comment>
<gene>
    <name evidence="7" type="ORF">Csa_2G286450</name>
</gene>
<evidence type="ECO:0000256" key="3">
    <source>
        <dbReference type="ARBA" id="ARBA00022737"/>
    </source>
</evidence>
<feature type="domain" description="EF-hand" evidence="6">
    <location>
        <begin position="42"/>
        <end position="77"/>
    </location>
</feature>
<evidence type="ECO:0000313" key="7">
    <source>
        <dbReference type="EMBL" id="KGN62012.1"/>
    </source>
</evidence>
<keyword evidence="3" id="KW-0677">Repeat</keyword>
<dbReference type="FunFam" id="1.10.238.10:FF:000089">
    <property type="entry name" value="calmodulin-like protein 3"/>
    <property type="match status" value="1"/>
</dbReference>
<dbReference type="Pfam" id="PF13499">
    <property type="entry name" value="EF-hand_7"/>
    <property type="match status" value="2"/>
</dbReference>
<reference evidence="7 8" key="1">
    <citation type="journal article" date="2009" name="Nat. Genet.">
        <title>The genome of the cucumber, Cucumis sativus L.</title>
        <authorList>
            <person name="Huang S."/>
            <person name="Li R."/>
            <person name="Zhang Z."/>
            <person name="Li L."/>
            <person name="Gu X."/>
            <person name="Fan W."/>
            <person name="Lucas W.J."/>
            <person name="Wang X."/>
            <person name="Xie B."/>
            <person name="Ni P."/>
            <person name="Ren Y."/>
            <person name="Zhu H."/>
            <person name="Li J."/>
            <person name="Lin K."/>
            <person name="Jin W."/>
            <person name="Fei Z."/>
            <person name="Li G."/>
            <person name="Staub J."/>
            <person name="Kilian A."/>
            <person name="van der Vossen E.A."/>
            <person name="Wu Y."/>
            <person name="Guo J."/>
            <person name="He J."/>
            <person name="Jia Z."/>
            <person name="Ren Y."/>
            <person name="Tian G."/>
            <person name="Lu Y."/>
            <person name="Ruan J."/>
            <person name="Qian W."/>
            <person name="Wang M."/>
            <person name="Huang Q."/>
            <person name="Li B."/>
            <person name="Xuan Z."/>
            <person name="Cao J."/>
            <person name="Asan"/>
            <person name="Wu Z."/>
            <person name="Zhang J."/>
            <person name="Cai Q."/>
            <person name="Bai Y."/>
            <person name="Zhao B."/>
            <person name="Han Y."/>
            <person name="Li Y."/>
            <person name="Li X."/>
            <person name="Wang S."/>
            <person name="Shi Q."/>
            <person name="Liu S."/>
            <person name="Cho W.K."/>
            <person name="Kim J.Y."/>
            <person name="Xu Y."/>
            <person name="Heller-Uszynska K."/>
            <person name="Miao H."/>
            <person name="Cheng Z."/>
            <person name="Zhang S."/>
            <person name="Wu J."/>
            <person name="Yang Y."/>
            <person name="Kang H."/>
            <person name="Li M."/>
            <person name="Liang H."/>
            <person name="Ren X."/>
            <person name="Shi Z."/>
            <person name="Wen M."/>
            <person name="Jian M."/>
            <person name="Yang H."/>
            <person name="Zhang G."/>
            <person name="Yang Z."/>
            <person name="Chen R."/>
            <person name="Liu S."/>
            <person name="Li J."/>
            <person name="Ma L."/>
            <person name="Liu H."/>
            <person name="Zhou Y."/>
            <person name="Zhao J."/>
            <person name="Fang X."/>
            <person name="Li G."/>
            <person name="Fang L."/>
            <person name="Li Y."/>
            <person name="Liu D."/>
            <person name="Zheng H."/>
            <person name="Zhang Y."/>
            <person name="Qin N."/>
            <person name="Li Z."/>
            <person name="Yang G."/>
            <person name="Yang S."/>
            <person name="Bolund L."/>
            <person name="Kristiansen K."/>
            <person name="Zheng H."/>
            <person name="Li S."/>
            <person name="Zhang X."/>
            <person name="Yang H."/>
            <person name="Wang J."/>
            <person name="Sun R."/>
            <person name="Zhang B."/>
            <person name="Jiang S."/>
            <person name="Wang J."/>
            <person name="Du Y."/>
            <person name="Li S."/>
        </authorList>
    </citation>
    <scope>NUCLEOTIDE SEQUENCE [LARGE SCALE GENOMIC DNA]</scope>
    <source>
        <strain evidence="8">cv. 9930</strain>
    </source>
</reference>
<dbReference type="Gene3D" id="1.10.238.10">
    <property type="entry name" value="EF-hand"/>
    <property type="match status" value="2"/>
</dbReference>